<feature type="compositionally biased region" description="Low complexity" evidence="5">
    <location>
        <begin position="353"/>
        <end position="423"/>
    </location>
</feature>
<reference evidence="7 8" key="1">
    <citation type="journal article" date="2025" name="Microbiol. Resour. Announc.">
        <title>Draft genome sequences for Neonectria magnoliae and Neonectria punicea, canker pathogens of Liriodendron tulipifera and Acer saccharum in West Virginia.</title>
        <authorList>
            <person name="Petronek H.M."/>
            <person name="Kasson M.T."/>
            <person name="Metheny A.M."/>
            <person name="Stauder C.M."/>
            <person name="Lovett B."/>
            <person name="Lynch S.C."/>
            <person name="Garnas J.R."/>
            <person name="Kasson L.R."/>
            <person name="Stajich J.E."/>
        </authorList>
    </citation>
    <scope>NUCLEOTIDE SEQUENCE [LARGE SCALE GENOMIC DNA]</scope>
    <source>
        <strain evidence="7 8">NRRL 64653</strain>
    </source>
</reference>
<keyword evidence="8" id="KW-1185">Reference proteome</keyword>
<dbReference type="SMART" id="SM00220">
    <property type="entry name" value="S_TKc"/>
    <property type="match status" value="1"/>
</dbReference>
<name>A0ABR1GJM6_9HYPO</name>
<evidence type="ECO:0000313" key="8">
    <source>
        <dbReference type="Proteomes" id="UP001498476"/>
    </source>
</evidence>
<dbReference type="PROSITE" id="PS00108">
    <property type="entry name" value="PROTEIN_KINASE_ST"/>
    <property type="match status" value="1"/>
</dbReference>
<keyword evidence="2 3" id="KW-0067">ATP-binding</keyword>
<comment type="caution">
    <text evidence="7">The sequence shown here is derived from an EMBL/GenBank/DDBJ whole genome shotgun (WGS) entry which is preliminary data.</text>
</comment>
<accession>A0ABR1GJM6</accession>
<evidence type="ECO:0000256" key="4">
    <source>
        <dbReference type="RuleBase" id="RU000304"/>
    </source>
</evidence>
<dbReference type="EMBL" id="JAZAVJ010000334">
    <property type="protein sequence ID" value="KAK7398462.1"/>
    <property type="molecule type" value="Genomic_DNA"/>
</dbReference>
<dbReference type="CDD" id="cd00180">
    <property type="entry name" value="PKc"/>
    <property type="match status" value="1"/>
</dbReference>
<dbReference type="PROSITE" id="PS00107">
    <property type="entry name" value="PROTEIN_KINASE_ATP"/>
    <property type="match status" value="1"/>
</dbReference>
<keyword evidence="4" id="KW-0723">Serine/threonine-protein kinase</keyword>
<dbReference type="InterPro" id="IPR011009">
    <property type="entry name" value="Kinase-like_dom_sf"/>
</dbReference>
<dbReference type="PANTHER" id="PTHR44167">
    <property type="entry name" value="OVARIAN-SPECIFIC SERINE/THREONINE-PROTEIN KINASE LOK-RELATED"/>
    <property type="match status" value="1"/>
</dbReference>
<feature type="domain" description="Protein kinase" evidence="6">
    <location>
        <begin position="81"/>
        <end position="330"/>
    </location>
</feature>
<dbReference type="Proteomes" id="UP001498476">
    <property type="component" value="Unassembled WGS sequence"/>
</dbReference>
<evidence type="ECO:0000313" key="7">
    <source>
        <dbReference type="EMBL" id="KAK7398462.1"/>
    </source>
</evidence>
<keyword evidence="4" id="KW-0808">Transferase</keyword>
<feature type="binding site" evidence="3">
    <location>
        <position position="110"/>
    </location>
    <ligand>
        <name>ATP</name>
        <dbReference type="ChEBI" id="CHEBI:30616"/>
    </ligand>
</feature>
<evidence type="ECO:0000259" key="6">
    <source>
        <dbReference type="PROSITE" id="PS50011"/>
    </source>
</evidence>
<comment type="similarity">
    <text evidence="4">Belongs to the protein kinase superfamily.</text>
</comment>
<dbReference type="InterPro" id="IPR000719">
    <property type="entry name" value="Prot_kinase_dom"/>
</dbReference>
<dbReference type="PROSITE" id="PS50011">
    <property type="entry name" value="PROTEIN_KINASE_DOM"/>
    <property type="match status" value="1"/>
</dbReference>
<keyword evidence="1 3" id="KW-0547">Nucleotide-binding</keyword>
<dbReference type="InterPro" id="IPR017441">
    <property type="entry name" value="Protein_kinase_ATP_BS"/>
</dbReference>
<evidence type="ECO:0000256" key="5">
    <source>
        <dbReference type="SAM" id="MobiDB-lite"/>
    </source>
</evidence>
<proteinExistence type="inferred from homology"/>
<sequence length="423" mass="48190">MVYGQNCKIHIASYEFVLAWPKDATVDSLKELAERDYRLSSERASQLRSRDQPDSFHESELNSWHMTRLRTNPEHTIKEIPELRQFIGSGQYGKVYKTVDRKSGNNLAVKVINLHDRNDKEHLRATIQREIKVLEQVHHEHIIEYLGQAHFHTDCPQLFMPLREGNLTSLANTVERSSHDELCFQVLEQMLKALDYLAFTNFCHRDLKPDNILYKRLGGDRFHFQLTDFGLANWCRLATTDCGTGISKAPELYPEYGRFPQTPKLDIWSLFATILATHSRFVFPPLRATRYSEVLQAVRGNVTRLPDLRHMAVENPERRASAAQMLIALFEGSGLTTPRAKVLPLVEEEESRTPTTRGQRQRQVSGFPSPASGFPSPASRFPSPASRFPSPASRFPSPASRFPSLASRFSSPASRFPSSARQL</sequence>
<protein>
    <recommendedName>
        <fullName evidence="6">Protein kinase domain-containing protein</fullName>
    </recommendedName>
</protein>
<dbReference type="Pfam" id="PF00069">
    <property type="entry name" value="Pkinase"/>
    <property type="match status" value="1"/>
</dbReference>
<dbReference type="Gene3D" id="1.10.510.10">
    <property type="entry name" value="Transferase(Phosphotransferase) domain 1"/>
    <property type="match status" value="1"/>
</dbReference>
<keyword evidence="4" id="KW-0418">Kinase</keyword>
<gene>
    <name evidence="7" type="ORF">QQX98_012149</name>
</gene>
<dbReference type="PANTHER" id="PTHR44167:SF30">
    <property type="entry name" value="PHOSPHORYLASE KINASE"/>
    <property type="match status" value="1"/>
</dbReference>
<evidence type="ECO:0000256" key="3">
    <source>
        <dbReference type="PROSITE-ProRule" id="PRU10141"/>
    </source>
</evidence>
<evidence type="ECO:0000256" key="1">
    <source>
        <dbReference type="ARBA" id="ARBA00022741"/>
    </source>
</evidence>
<feature type="region of interest" description="Disordered" evidence="5">
    <location>
        <begin position="344"/>
        <end position="423"/>
    </location>
</feature>
<dbReference type="SUPFAM" id="SSF56112">
    <property type="entry name" value="Protein kinase-like (PK-like)"/>
    <property type="match status" value="1"/>
</dbReference>
<dbReference type="InterPro" id="IPR008271">
    <property type="entry name" value="Ser/Thr_kinase_AS"/>
</dbReference>
<organism evidence="7 8">
    <name type="scientific">Neonectria punicea</name>
    <dbReference type="NCBI Taxonomy" id="979145"/>
    <lineage>
        <taxon>Eukaryota</taxon>
        <taxon>Fungi</taxon>
        <taxon>Dikarya</taxon>
        <taxon>Ascomycota</taxon>
        <taxon>Pezizomycotina</taxon>
        <taxon>Sordariomycetes</taxon>
        <taxon>Hypocreomycetidae</taxon>
        <taxon>Hypocreales</taxon>
        <taxon>Nectriaceae</taxon>
        <taxon>Neonectria</taxon>
    </lineage>
</organism>
<evidence type="ECO:0000256" key="2">
    <source>
        <dbReference type="ARBA" id="ARBA00022840"/>
    </source>
</evidence>